<evidence type="ECO:0000259" key="1">
    <source>
        <dbReference type="Pfam" id="PF12708"/>
    </source>
</evidence>
<organism evidence="2 3">
    <name type="scientific">Amylibacter marinus</name>
    <dbReference type="NCBI Taxonomy" id="1475483"/>
    <lineage>
        <taxon>Bacteria</taxon>
        <taxon>Pseudomonadati</taxon>
        <taxon>Pseudomonadota</taxon>
        <taxon>Alphaproteobacteria</taxon>
        <taxon>Rhodobacterales</taxon>
        <taxon>Paracoccaceae</taxon>
        <taxon>Amylibacter</taxon>
    </lineage>
</organism>
<proteinExistence type="predicted"/>
<dbReference type="InterPro" id="IPR011050">
    <property type="entry name" value="Pectin_lyase_fold/virulence"/>
</dbReference>
<protein>
    <recommendedName>
        <fullName evidence="1">Rhamnogalacturonase A/B/Epimerase-like pectate lyase domain-containing protein</fullName>
    </recommendedName>
</protein>
<dbReference type="InterPro" id="IPR024535">
    <property type="entry name" value="RHGA/B-epi-like_pectate_lyase"/>
</dbReference>
<dbReference type="Proteomes" id="UP001156694">
    <property type="component" value="Unassembled WGS sequence"/>
</dbReference>
<dbReference type="EMBL" id="BSNN01000001">
    <property type="protein sequence ID" value="GLQ33829.1"/>
    <property type="molecule type" value="Genomic_DNA"/>
</dbReference>
<accession>A0ABQ5VRQ6</accession>
<gene>
    <name evidence="2" type="ORF">GCM10007939_01120</name>
</gene>
<keyword evidence="3" id="KW-1185">Reference proteome</keyword>
<feature type="domain" description="Rhamnogalacturonase A/B/Epimerase-like pectate lyase" evidence="1">
    <location>
        <begin position="189"/>
        <end position="333"/>
    </location>
</feature>
<comment type="caution">
    <text evidence="2">The sequence shown here is derived from an EMBL/GenBank/DDBJ whole genome shotgun (WGS) entry which is preliminary data.</text>
</comment>
<name>A0ABQ5VRQ6_9RHOB</name>
<sequence length="765" mass="81739">MNKVITDGVVLMPPAFGDGLDVWSSEDGTPGSLTYDGASNATLISADADFGTCFEVQKVESTQKIRSMAETPMLAGCYLRVSARVKAISGALPSVRIAGWAGGAGGAHVSGLVEVGDSVALTSYGEVVEVSAIIGGGNRTGVDLAWGRLPIFGHFGLDLIGTSGGVVRVEDIVIEDVTSVFLRKMIDVVDVQDYGAIGDGVTDNSAAFEAADADADGRDILVPEGTYYLGQTVTINNRMRFEGTLAMPDNAILQLTKNFEFESYEEAFGDETTALKKGIQALFNFTDHETFDLGGRSISLTGPIDVHAVVGNHDIFSTRRVLKNGEIRAQNSTNWDSVSVTETASYDASANDFQLTNVTNIASIAVGSLVQGTGVGREVYVKDIDTVTNTISLSNALYGAAASQSYTFTRFQYLLDFSGFAKISKLILENIDFNGGGVASGIILAKSGLTNTVKDCFFSSPADRGITSIGTACAGLNVDRNQFLSSEQPLAVADRTTIALNINTNDAKIRNNRVVRFKHFAVLTAGGYIISGNHFFQGDNQGTHDKTAGIVLTENYTNTVITSNYIDNCFIEWNNEHDGTPDNTGSSFSGLSIANNFCLISHVDPWFTLIRLKPYGADHFINGFNISGNVFKISGTDIDKIESYDDSFAPLDTNKTQEFTMVNNSFINVDYPTANPVTIEVSSSSTSNTWTGELAEYLPFGLPAKYVTAITPNGAITNSSNSAVFTQPYAETEQGANGDEIDIKWSSNVKGTVLCTVRADKLLGD</sequence>
<evidence type="ECO:0000313" key="3">
    <source>
        <dbReference type="Proteomes" id="UP001156694"/>
    </source>
</evidence>
<dbReference type="SUPFAM" id="SSF51126">
    <property type="entry name" value="Pectin lyase-like"/>
    <property type="match status" value="1"/>
</dbReference>
<dbReference type="Gene3D" id="2.160.20.10">
    <property type="entry name" value="Single-stranded right-handed beta-helix, Pectin lyase-like"/>
    <property type="match status" value="1"/>
</dbReference>
<dbReference type="InterPro" id="IPR012334">
    <property type="entry name" value="Pectin_lyas_fold"/>
</dbReference>
<dbReference type="Pfam" id="PF12708">
    <property type="entry name" value="Pect-lyase_RHGA_epim"/>
    <property type="match status" value="1"/>
</dbReference>
<dbReference type="RefSeq" id="WP_284375115.1">
    <property type="nucleotide sequence ID" value="NZ_BSNN01000001.1"/>
</dbReference>
<reference evidence="3" key="1">
    <citation type="journal article" date="2019" name="Int. J. Syst. Evol. Microbiol.">
        <title>The Global Catalogue of Microorganisms (GCM) 10K type strain sequencing project: providing services to taxonomists for standard genome sequencing and annotation.</title>
        <authorList>
            <consortium name="The Broad Institute Genomics Platform"/>
            <consortium name="The Broad Institute Genome Sequencing Center for Infectious Disease"/>
            <person name="Wu L."/>
            <person name="Ma J."/>
        </authorList>
    </citation>
    <scope>NUCLEOTIDE SEQUENCE [LARGE SCALE GENOMIC DNA]</scope>
    <source>
        <strain evidence="3">NBRC 110140</strain>
    </source>
</reference>
<evidence type="ECO:0000313" key="2">
    <source>
        <dbReference type="EMBL" id="GLQ33829.1"/>
    </source>
</evidence>